<comment type="caution">
    <text evidence="1">The sequence shown here is derived from an EMBL/GenBank/DDBJ whole genome shotgun (WGS) entry which is preliminary data.</text>
</comment>
<reference evidence="1 2" key="1">
    <citation type="submission" date="2018-04" db="EMBL/GenBank/DDBJ databases">
        <title>Pelagivirga bohaiensis gen. nov., sp. nov., a bacterium isolated from the Bohai Sea.</title>
        <authorList>
            <person name="Ji X."/>
        </authorList>
    </citation>
    <scope>NUCLEOTIDE SEQUENCE [LARGE SCALE GENOMIC DNA]</scope>
    <source>
        <strain evidence="1 2">BH-SD19</strain>
    </source>
</reference>
<name>A0A2T7GAV0_9RHOB</name>
<accession>A0A2T7GAV0</accession>
<sequence length="195" mass="22141">MIAHALGMTNATAGAEAVCPRCGDTFTPKRTNQRYCIRSCQKAATRNAKRRPQRVDCSAAAQRRQEGRGKRIRGLSHAFYETPPAYRAEFLERLIVEARRLAETRRLVTAREYLRSWGRDEGTGRLHIAHVLDHYCQEVYGLRSYEAANPETVIPAEDDLAFPAEYFGPDQPPIYEDGSLNRRPCSWATRKTAAR</sequence>
<gene>
    <name evidence="1" type="ORF">DC366_00860</name>
</gene>
<keyword evidence="2" id="KW-1185">Reference proteome</keyword>
<proteinExistence type="predicted"/>
<organism evidence="1 2">
    <name type="scientific">Pelagivirga sediminicola</name>
    <dbReference type="NCBI Taxonomy" id="2170575"/>
    <lineage>
        <taxon>Bacteria</taxon>
        <taxon>Pseudomonadati</taxon>
        <taxon>Pseudomonadota</taxon>
        <taxon>Alphaproteobacteria</taxon>
        <taxon>Rhodobacterales</taxon>
        <taxon>Paracoccaceae</taxon>
        <taxon>Pelagivirga</taxon>
    </lineage>
</organism>
<protein>
    <submittedName>
        <fullName evidence="1">Uncharacterized protein</fullName>
    </submittedName>
</protein>
<evidence type="ECO:0000313" key="1">
    <source>
        <dbReference type="EMBL" id="PVA11554.1"/>
    </source>
</evidence>
<dbReference type="EMBL" id="QCYH01000001">
    <property type="protein sequence ID" value="PVA11554.1"/>
    <property type="molecule type" value="Genomic_DNA"/>
</dbReference>
<dbReference type="Proteomes" id="UP000244446">
    <property type="component" value="Unassembled WGS sequence"/>
</dbReference>
<evidence type="ECO:0000313" key="2">
    <source>
        <dbReference type="Proteomes" id="UP000244446"/>
    </source>
</evidence>
<dbReference type="AlphaFoldDB" id="A0A2T7GAV0"/>